<proteinExistence type="predicted"/>
<accession>A0AC34GC80</accession>
<protein>
    <submittedName>
        <fullName evidence="2">Uncharacterized protein</fullName>
    </submittedName>
</protein>
<dbReference type="WBParaSite" id="ES5_v2.g27205.t1">
    <property type="protein sequence ID" value="ES5_v2.g27205.t1"/>
    <property type="gene ID" value="ES5_v2.g27205"/>
</dbReference>
<organism evidence="1 2">
    <name type="scientific">Panagrolaimus sp. ES5</name>
    <dbReference type="NCBI Taxonomy" id="591445"/>
    <lineage>
        <taxon>Eukaryota</taxon>
        <taxon>Metazoa</taxon>
        <taxon>Ecdysozoa</taxon>
        <taxon>Nematoda</taxon>
        <taxon>Chromadorea</taxon>
        <taxon>Rhabditida</taxon>
        <taxon>Tylenchina</taxon>
        <taxon>Panagrolaimomorpha</taxon>
        <taxon>Panagrolaimoidea</taxon>
        <taxon>Panagrolaimidae</taxon>
        <taxon>Panagrolaimus</taxon>
    </lineage>
</organism>
<reference evidence="2" key="1">
    <citation type="submission" date="2022-11" db="UniProtKB">
        <authorList>
            <consortium name="WormBaseParasite"/>
        </authorList>
    </citation>
    <scope>IDENTIFICATION</scope>
</reference>
<evidence type="ECO:0000313" key="2">
    <source>
        <dbReference type="WBParaSite" id="ES5_v2.g27205.t1"/>
    </source>
</evidence>
<name>A0AC34GC80_9BILA</name>
<sequence>MSSSIMKISFFEADGVTVHHNRLAVTDDSFPDAAAIQNGRDRLELCTTECQLNMIEQKHGSDKRFQVSMDDLNELDHEYIFIDPQLEDKREYMAGALLASILKQKCQKAALEYSRIVMDHSDDLNHRDAMNMLFFADALQSYMELVHISDVKYDKQITGISYFFEYLMNMKEHQNPSRMAVTVKLEEIAASLLQSTEESNNTLAQQDGTSGSFNNGDADV</sequence>
<dbReference type="Proteomes" id="UP000887579">
    <property type="component" value="Unplaced"/>
</dbReference>
<evidence type="ECO:0000313" key="1">
    <source>
        <dbReference type="Proteomes" id="UP000887579"/>
    </source>
</evidence>